<dbReference type="Pfam" id="PF13405">
    <property type="entry name" value="EF-hand_6"/>
    <property type="match status" value="1"/>
</dbReference>
<name>A0A5B7DPC1_PORTR</name>
<sequence length="88" mass="9634">MQGKGHESDKPFYHHAYEAPSEEEERLGSLFHQLDVNGDGRIDVRDLSEALKRLSLPQVPGAAEVGGLVLSAGWLVPWCSLHSLPLST</sequence>
<protein>
    <recommendedName>
        <fullName evidence="2">EF-hand domain-containing protein</fullName>
    </recommendedName>
</protein>
<evidence type="ECO:0000256" key="1">
    <source>
        <dbReference type="ARBA" id="ARBA00022837"/>
    </source>
</evidence>
<evidence type="ECO:0000259" key="2">
    <source>
        <dbReference type="PROSITE" id="PS50222"/>
    </source>
</evidence>
<reference evidence="3 4" key="1">
    <citation type="submission" date="2019-05" db="EMBL/GenBank/DDBJ databases">
        <title>Another draft genome of Portunus trituberculatus and its Hox gene families provides insights of decapod evolution.</title>
        <authorList>
            <person name="Jeong J.-H."/>
            <person name="Song I."/>
            <person name="Kim S."/>
            <person name="Choi T."/>
            <person name="Kim D."/>
            <person name="Ryu S."/>
            <person name="Kim W."/>
        </authorList>
    </citation>
    <scope>NUCLEOTIDE SEQUENCE [LARGE SCALE GENOMIC DNA]</scope>
    <source>
        <tissue evidence="3">Muscle</tissue>
    </source>
</reference>
<proteinExistence type="predicted"/>
<evidence type="ECO:0000313" key="3">
    <source>
        <dbReference type="EMBL" id="MPC22884.1"/>
    </source>
</evidence>
<comment type="caution">
    <text evidence="3">The sequence shown here is derived from an EMBL/GenBank/DDBJ whole genome shotgun (WGS) entry which is preliminary data.</text>
</comment>
<dbReference type="AlphaFoldDB" id="A0A5B7DPC1"/>
<organism evidence="3 4">
    <name type="scientific">Portunus trituberculatus</name>
    <name type="common">Swimming crab</name>
    <name type="synonym">Neptunus trituberculatus</name>
    <dbReference type="NCBI Taxonomy" id="210409"/>
    <lineage>
        <taxon>Eukaryota</taxon>
        <taxon>Metazoa</taxon>
        <taxon>Ecdysozoa</taxon>
        <taxon>Arthropoda</taxon>
        <taxon>Crustacea</taxon>
        <taxon>Multicrustacea</taxon>
        <taxon>Malacostraca</taxon>
        <taxon>Eumalacostraca</taxon>
        <taxon>Eucarida</taxon>
        <taxon>Decapoda</taxon>
        <taxon>Pleocyemata</taxon>
        <taxon>Brachyura</taxon>
        <taxon>Eubrachyura</taxon>
        <taxon>Portunoidea</taxon>
        <taxon>Portunidae</taxon>
        <taxon>Portuninae</taxon>
        <taxon>Portunus</taxon>
    </lineage>
</organism>
<dbReference type="PROSITE" id="PS00018">
    <property type="entry name" value="EF_HAND_1"/>
    <property type="match status" value="1"/>
</dbReference>
<dbReference type="InterPro" id="IPR002048">
    <property type="entry name" value="EF_hand_dom"/>
</dbReference>
<accession>A0A5B7DPC1</accession>
<gene>
    <name evidence="3" type="ORF">E2C01_015912</name>
</gene>
<dbReference type="GO" id="GO:0005509">
    <property type="term" value="F:calcium ion binding"/>
    <property type="evidence" value="ECO:0007669"/>
    <property type="project" value="InterPro"/>
</dbReference>
<dbReference type="Gene3D" id="1.10.238.10">
    <property type="entry name" value="EF-hand"/>
    <property type="match status" value="1"/>
</dbReference>
<keyword evidence="1" id="KW-0106">Calcium</keyword>
<dbReference type="PROSITE" id="PS50222">
    <property type="entry name" value="EF_HAND_2"/>
    <property type="match status" value="1"/>
</dbReference>
<feature type="domain" description="EF-hand" evidence="2">
    <location>
        <begin position="22"/>
        <end position="57"/>
    </location>
</feature>
<evidence type="ECO:0000313" key="4">
    <source>
        <dbReference type="Proteomes" id="UP000324222"/>
    </source>
</evidence>
<dbReference type="Proteomes" id="UP000324222">
    <property type="component" value="Unassembled WGS sequence"/>
</dbReference>
<keyword evidence="4" id="KW-1185">Reference proteome</keyword>
<dbReference type="OrthoDB" id="270584at2759"/>
<dbReference type="InterPro" id="IPR011992">
    <property type="entry name" value="EF-hand-dom_pair"/>
</dbReference>
<dbReference type="SUPFAM" id="SSF47473">
    <property type="entry name" value="EF-hand"/>
    <property type="match status" value="1"/>
</dbReference>
<dbReference type="InterPro" id="IPR018247">
    <property type="entry name" value="EF_Hand_1_Ca_BS"/>
</dbReference>
<dbReference type="EMBL" id="VSRR010001138">
    <property type="protein sequence ID" value="MPC22884.1"/>
    <property type="molecule type" value="Genomic_DNA"/>
</dbReference>